<keyword evidence="9 17" id="KW-1133">Transmembrane helix</keyword>
<dbReference type="SUPFAM" id="SSF47672">
    <property type="entry name" value="Transferrin receptor-like dimerisation domain"/>
    <property type="match status" value="1"/>
</dbReference>
<comment type="subcellular location">
    <subcellularLocation>
        <location evidence="17">Cell membrane</location>
        <topology evidence="17">Single-pass type II membrane protein</topology>
    </subcellularLocation>
    <subcellularLocation>
        <location evidence="17">Melanosome</location>
    </subcellularLocation>
    <subcellularLocation>
        <location evidence="1">Membrane</location>
        <topology evidence="1">Multi-pass membrane protein</topology>
    </subcellularLocation>
</comment>
<evidence type="ECO:0000256" key="4">
    <source>
        <dbReference type="ARBA" id="ARBA00022475"/>
    </source>
</evidence>
<evidence type="ECO:0000256" key="1">
    <source>
        <dbReference type="ARBA" id="ARBA00004141"/>
    </source>
</evidence>
<evidence type="ECO:0000256" key="9">
    <source>
        <dbReference type="ARBA" id="ARBA00022989"/>
    </source>
</evidence>
<dbReference type="CDD" id="cd09848">
    <property type="entry name" value="M28_TfR"/>
    <property type="match status" value="1"/>
</dbReference>
<dbReference type="SUPFAM" id="SSF53187">
    <property type="entry name" value="Zn-dependent exopeptidases"/>
    <property type="match status" value="1"/>
</dbReference>
<dbReference type="InterPro" id="IPR007484">
    <property type="entry name" value="Peptidase_M28"/>
</dbReference>
<dbReference type="AlphaFoldDB" id="A0A091DS73"/>
<evidence type="ECO:0000256" key="7">
    <source>
        <dbReference type="ARBA" id="ARBA00022692"/>
    </source>
</evidence>
<feature type="transmembrane region" description="Helical" evidence="17">
    <location>
        <begin position="15"/>
        <end position="40"/>
    </location>
</feature>
<keyword evidence="5" id="KW-0597">Phosphoprotein</keyword>
<dbReference type="Pfam" id="PF04253">
    <property type="entry name" value="TFR_dimer"/>
    <property type="match status" value="1"/>
</dbReference>
<reference evidence="22 23" key="1">
    <citation type="submission" date="2013-11" db="EMBL/GenBank/DDBJ databases">
        <title>The Damaraland mole rat (Fukomys damarensis) genome and evolution of African mole rats.</title>
        <authorList>
            <person name="Gladyshev V.N."/>
            <person name="Fang X."/>
        </authorList>
    </citation>
    <scope>NUCLEOTIDE SEQUENCE [LARGE SCALE GENOMIC DNA]</scope>
    <source>
        <tissue evidence="22">Liver</tissue>
    </source>
</reference>
<feature type="transmembrane region" description="Helical" evidence="17">
    <location>
        <begin position="387"/>
        <end position="409"/>
    </location>
</feature>
<dbReference type="Gene3D" id="1.20.930.40">
    <property type="entry name" value="Transferrin receptor-like, dimerisation domain"/>
    <property type="match status" value="1"/>
</dbReference>
<dbReference type="PANTHER" id="PTHR10404">
    <property type="entry name" value="N-ACETYLATED-ALPHA-LINKED ACIDIC DIPEPTIDASE"/>
    <property type="match status" value="1"/>
</dbReference>
<evidence type="ECO:0000259" key="21">
    <source>
        <dbReference type="Pfam" id="PF04389"/>
    </source>
</evidence>
<dbReference type="FunFam" id="1.20.930.40:FF:000002">
    <property type="entry name" value="Transferrin receptor protein 1"/>
    <property type="match status" value="1"/>
</dbReference>
<feature type="domain" description="Transferrin receptor-like dimerisation" evidence="20">
    <location>
        <begin position="964"/>
        <end position="1076"/>
    </location>
</feature>
<feature type="domain" description="Palmitoyltransferase DHHC" evidence="18">
    <location>
        <begin position="103"/>
        <end position="179"/>
    </location>
</feature>
<comment type="caution">
    <text evidence="17">Lacks conserved residue(s) required for the propagation of feature annotation.</text>
</comment>
<evidence type="ECO:0000256" key="3">
    <source>
        <dbReference type="ARBA" id="ARBA00016899"/>
    </source>
</evidence>
<evidence type="ECO:0000256" key="16">
    <source>
        <dbReference type="ARBA" id="ARBA00063021"/>
    </source>
</evidence>
<dbReference type="Pfam" id="PF04389">
    <property type="entry name" value="Peptidase_M28"/>
    <property type="match status" value="1"/>
</dbReference>
<comment type="subunit">
    <text evidence="16">Homodimer; disulfide-linked. Binds one transferrin molecule per subunit. Interacts with SH3BP4. Interacts with STEAP3; facilitates TFRC endocytosis in erythroid precursor cells.</text>
</comment>
<comment type="PTM">
    <text evidence="17">Stearoylated.</text>
</comment>
<feature type="domain" description="PA" evidence="19">
    <location>
        <begin position="556"/>
        <end position="639"/>
    </location>
</feature>
<keyword evidence="10 17" id="KW-0472">Membrane</keyword>
<evidence type="ECO:0000256" key="2">
    <source>
        <dbReference type="ARBA" id="ARBA00005634"/>
    </source>
</evidence>
<keyword evidence="6 17" id="KW-0254">Endocytosis</keyword>
<keyword evidence="14 17" id="KW-0325">Glycoprotein</keyword>
<dbReference type="PROSITE" id="PS50216">
    <property type="entry name" value="DHHC"/>
    <property type="match status" value="1"/>
</dbReference>
<keyword evidence="12" id="KW-1015">Disulfide bond</keyword>
<evidence type="ECO:0000313" key="23">
    <source>
        <dbReference type="Proteomes" id="UP000028990"/>
    </source>
</evidence>
<dbReference type="GO" id="GO:0006879">
    <property type="term" value="P:intracellular iron ion homeostasis"/>
    <property type="evidence" value="ECO:0007669"/>
    <property type="project" value="UniProtKB-UniRule"/>
</dbReference>
<dbReference type="Proteomes" id="UP000028990">
    <property type="component" value="Unassembled WGS sequence"/>
</dbReference>
<dbReference type="Pfam" id="PF02225">
    <property type="entry name" value="PA"/>
    <property type="match status" value="1"/>
</dbReference>
<feature type="domain" description="Peptidase M28" evidence="21">
    <location>
        <begin position="715"/>
        <end position="907"/>
    </location>
</feature>
<evidence type="ECO:0000256" key="5">
    <source>
        <dbReference type="ARBA" id="ARBA00022553"/>
    </source>
</evidence>
<dbReference type="eggNOG" id="KOG2195">
    <property type="taxonomic scope" value="Eukaryota"/>
</dbReference>
<organism evidence="22 23">
    <name type="scientific">Fukomys damarensis</name>
    <name type="common">Damaraland mole rat</name>
    <name type="synonym">Cryptomys damarensis</name>
    <dbReference type="NCBI Taxonomy" id="885580"/>
    <lineage>
        <taxon>Eukaryota</taxon>
        <taxon>Metazoa</taxon>
        <taxon>Chordata</taxon>
        <taxon>Craniata</taxon>
        <taxon>Vertebrata</taxon>
        <taxon>Euteleostomi</taxon>
        <taxon>Mammalia</taxon>
        <taxon>Eutheria</taxon>
        <taxon>Euarchontoglires</taxon>
        <taxon>Glires</taxon>
        <taxon>Rodentia</taxon>
        <taxon>Hystricomorpha</taxon>
        <taxon>Bathyergidae</taxon>
        <taxon>Fukomys</taxon>
    </lineage>
</organism>
<dbReference type="InterPro" id="IPR037324">
    <property type="entry name" value="TfR1/2_PA"/>
</dbReference>
<dbReference type="InterPro" id="IPR003137">
    <property type="entry name" value="PA_domain"/>
</dbReference>
<dbReference type="InterPro" id="IPR046450">
    <property type="entry name" value="PA_dom_sf"/>
</dbReference>
<dbReference type="GO" id="GO:0033572">
    <property type="term" value="P:transferrin transport"/>
    <property type="evidence" value="ECO:0007669"/>
    <property type="project" value="UniProtKB-UniRule"/>
</dbReference>
<evidence type="ECO:0000256" key="17">
    <source>
        <dbReference type="RuleBase" id="RU367157"/>
    </source>
</evidence>
<comment type="similarity">
    <text evidence="2 17">Belongs to the peptidase M28 family. M28B subfamily.</text>
</comment>
<dbReference type="GO" id="GO:0016409">
    <property type="term" value="F:palmitoyltransferase activity"/>
    <property type="evidence" value="ECO:0007669"/>
    <property type="project" value="InterPro"/>
</dbReference>
<evidence type="ECO:0000259" key="18">
    <source>
        <dbReference type="Pfam" id="PF01529"/>
    </source>
</evidence>
<sequence length="1087" mass="121046">MSHVKSPQPPPLDSFSWFLPSLLPAFNVVLLVIFSGLFFAFPCRWLAQNGEWAVPAVTGPLFVLTFFSLIFLNFSDPGTLHQGSLKEDPMLVHVVWVNHRAFRLRWCPRCCFHRPPRTHHCPWCNICVEDFDHHCKWVNNCVGHRNFRFFMLLIVSLCLYSSALLVTSLVFLCRDLQGYNPFNQGCARNWYLTLCAPLGPRPHGPKCPGVEAVLSSPDRAAGPVWLGDSAALGTIQPERRRAGSRGVTSWLQCRSRSLVAQTLRPTGAGFVASAAGLGLPGEDPGYGPAWDSAVGSGPLAGLMGDTASGSRPLAGLVRDIAVQSRPLAGFFRSLFGGEPLSYTRFSLARHVDGDTSHVEMKLAADEEENADSMRANAKAPRRCVKSICYGAIAITIFFLIGFLIGYLGYCKRIEPKAECESPAVMDAMNGSEDPEPGDEEFSSEASPRLYWEDLKKMLSEKLSNAKLSDTVKQLNEDAYVPREAGSEKDENLAYFVENQFNEYKLSKVWRNEHYVKIQVKNSTAPNSVTVTDAKGLVYLVENPEGYVAYSKAATVIGKLVHANFGTKKDFEDLNTSVNGSLVIVRAGEITFAEKVSNAASLNALGVLIYLDNIKFPITKADLPFFGHAHLGTGDPYTPGFPSFNHTQFPPSQSSGLPTIPVQTISREAAEKLFLNMERECPSNWRTELACRLQTSQERSVKLVVNNVLKEIRILNIFGVIKGVEEPDHYVVVGAQRDSWGPGAAKASVGTALLLELARTVSDMVLKGGFKPHRSIIFVSWSAGDFGAVGATEWLEGYITSLHLKAVTYINLDKAVLGTTNFKVTGSPMLYKLIEKTMQEVKHPLTGASLYKDSNWVNKVEKLSFDNAAFPFLAYSGIPAVSFCFCEDMDYPYLSTKLDSYDMLMQEIPQLNKVMCAAAEVAGQILIRLTHDFELNLDYEVYNSKMLLFVKELMQYATDIKEMGLSLQWLYSARGDFFRATSRLTTDFHNAERTNRFIMKELNDRIMKVEYHFLSPYVSPRESPFRHIFWGSGSHTLQALLENLKLRKENKAVFNETLFRNQLALATWTIQGVANALSGDIWDIDNEF</sequence>
<evidence type="ECO:0000259" key="19">
    <source>
        <dbReference type="Pfam" id="PF02225"/>
    </source>
</evidence>
<evidence type="ECO:0000256" key="15">
    <source>
        <dbReference type="ARBA" id="ARBA00023288"/>
    </source>
</evidence>
<evidence type="ECO:0000256" key="13">
    <source>
        <dbReference type="ARBA" id="ARBA00023170"/>
    </source>
</evidence>
<dbReference type="GO" id="GO:0055037">
    <property type="term" value="C:recycling endosome"/>
    <property type="evidence" value="ECO:0007669"/>
    <property type="project" value="UniProtKB-ARBA"/>
</dbReference>
<accession>A0A091DS73</accession>
<dbReference type="GO" id="GO:0031623">
    <property type="term" value="P:receptor internalization"/>
    <property type="evidence" value="ECO:0007669"/>
    <property type="project" value="UniProtKB-UniRule"/>
</dbReference>
<keyword evidence="13 17" id="KW-0675">Receptor</keyword>
<evidence type="ECO:0000259" key="20">
    <source>
        <dbReference type="Pfam" id="PF04253"/>
    </source>
</evidence>
<dbReference type="EMBL" id="KN122104">
    <property type="protein sequence ID" value="KFO33110.1"/>
    <property type="molecule type" value="Genomic_DNA"/>
</dbReference>
<dbReference type="GO" id="GO:0009897">
    <property type="term" value="C:external side of plasma membrane"/>
    <property type="evidence" value="ECO:0007669"/>
    <property type="project" value="TreeGrafter"/>
</dbReference>
<evidence type="ECO:0000256" key="14">
    <source>
        <dbReference type="ARBA" id="ARBA00023180"/>
    </source>
</evidence>
<keyword evidence="4 17" id="KW-1003">Cell membrane</keyword>
<comment type="function">
    <text evidence="17">Cellular uptake of iron occurs via receptor-mediated endocytosis of ligand-occupied transferrin receptor into specialized endosomes. Endosomal acidification leads to iron release. The apotransferrin-receptor complex is then recycled to the cell surface with a return to neutral pH and the concomitant loss of affinity of apotransferrin for its receptor. Transferrin receptor is necessary for development of erythrocytes and the nervous system. Acts as a lipid sensor that regulates mitochondrial fusion by regulating activation of the JNK pathway.</text>
</comment>
<gene>
    <name evidence="22" type="ORF">H920_05298</name>
</gene>
<dbReference type="Gene3D" id="3.50.30.30">
    <property type="match status" value="1"/>
</dbReference>
<protein>
    <recommendedName>
        <fullName evidence="3 17">Transferrin receptor protein 1</fullName>
    </recommendedName>
</protein>
<evidence type="ECO:0000256" key="12">
    <source>
        <dbReference type="ARBA" id="ARBA00023157"/>
    </source>
</evidence>
<keyword evidence="15 17" id="KW-0449">Lipoprotein</keyword>
<keyword evidence="8" id="KW-0735">Signal-anchor</keyword>
<dbReference type="GO" id="GO:0042470">
    <property type="term" value="C:melanosome"/>
    <property type="evidence" value="ECO:0007669"/>
    <property type="project" value="UniProtKB-SubCell"/>
</dbReference>
<proteinExistence type="inferred from homology"/>
<dbReference type="InterPro" id="IPR001594">
    <property type="entry name" value="Palmitoyltrfase_DHHC"/>
</dbReference>
<keyword evidence="11 17" id="KW-0564">Palmitate</keyword>
<dbReference type="InterPro" id="IPR007365">
    <property type="entry name" value="TFR-like_dimer_dom"/>
</dbReference>
<name>A0A091DS73_FUKDA</name>
<dbReference type="GO" id="GO:0004998">
    <property type="term" value="F:transferrin receptor activity"/>
    <property type="evidence" value="ECO:0007669"/>
    <property type="project" value="UniProtKB-UniRule"/>
</dbReference>
<feature type="transmembrane region" description="Helical" evidence="17">
    <location>
        <begin position="149"/>
        <end position="172"/>
    </location>
</feature>
<evidence type="ECO:0000256" key="6">
    <source>
        <dbReference type="ARBA" id="ARBA00022583"/>
    </source>
</evidence>
<dbReference type="SUPFAM" id="SSF52025">
    <property type="entry name" value="PA domain"/>
    <property type="match status" value="1"/>
</dbReference>
<dbReference type="FunFam" id="3.40.630.10:FF:000045">
    <property type="entry name" value="Transferrin receptor protein 1"/>
    <property type="match status" value="1"/>
</dbReference>
<keyword evidence="7 17" id="KW-0812">Transmembrane</keyword>
<dbReference type="FunFam" id="3.50.30.30:FF:000010">
    <property type="entry name" value="Transferrin receptor protein 1"/>
    <property type="match status" value="1"/>
</dbReference>
<dbReference type="Pfam" id="PF01529">
    <property type="entry name" value="DHHC"/>
    <property type="match status" value="1"/>
</dbReference>
<evidence type="ECO:0000313" key="22">
    <source>
        <dbReference type="EMBL" id="KFO33110.1"/>
    </source>
</evidence>
<dbReference type="CDD" id="cd02128">
    <property type="entry name" value="PA_TfR"/>
    <property type="match status" value="1"/>
</dbReference>
<dbReference type="Gene3D" id="3.40.630.10">
    <property type="entry name" value="Zn peptidases"/>
    <property type="match status" value="1"/>
</dbReference>
<evidence type="ECO:0000256" key="8">
    <source>
        <dbReference type="ARBA" id="ARBA00022968"/>
    </source>
</evidence>
<feature type="transmembrane region" description="Helical" evidence="17">
    <location>
        <begin position="52"/>
        <end position="74"/>
    </location>
</feature>
<dbReference type="STRING" id="885580.ENSFDAP00000006888"/>
<dbReference type="PANTHER" id="PTHR10404:SF26">
    <property type="entry name" value="TRANSFERRIN RECEPTOR PROTEIN 1"/>
    <property type="match status" value="1"/>
</dbReference>
<keyword evidence="23" id="KW-1185">Reference proteome</keyword>
<dbReference type="InterPro" id="IPR036757">
    <property type="entry name" value="TFR-like_dimer_dom_sf"/>
</dbReference>
<evidence type="ECO:0000256" key="11">
    <source>
        <dbReference type="ARBA" id="ARBA00023139"/>
    </source>
</evidence>
<dbReference type="InterPro" id="IPR039373">
    <property type="entry name" value="Peptidase_M28B"/>
</dbReference>
<evidence type="ECO:0000256" key="10">
    <source>
        <dbReference type="ARBA" id="ARBA00023136"/>
    </source>
</evidence>